<feature type="transmembrane region" description="Helical" evidence="2">
    <location>
        <begin position="494"/>
        <end position="515"/>
    </location>
</feature>
<reference evidence="3 4" key="1">
    <citation type="submission" date="2016-10" db="EMBL/GenBank/DDBJ databases">
        <title>Reductive evolution of mitochondrial metabolism and differential evolution of invasion-related proteins in Cryptosporidium.</title>
        <authorList>
            <person name="Liu S."/>
            <person name="Roellig D.M."/>
            <person name="Guo Y."/>
            <person name="Li N."/>
            <person name="Frace M.A."/>
            <person name="Tang K."/>
            <person name="Zhang L."/>
            <person name="Feng Y."/>
            <person name="Xiao L."/>
        </authorList>
    </citation>
    <scope>NUCLEOTIDE SEQUENCE [LARGE SCALE GENOMIC DNA]</scope>
    <source>
        <strain evidence="3">39726</strain>
    </source>
</reference>
<dbReference type="VEuPathDB" id="CryptoDB:cubi_00002"/>
<feature type="coiled-coil region" evidence="1">
    <location>
        <begin position="1579"/>
        <end position="1642"/>
    </location>
</feature>
<evidence type="ECO:0000256" key="2">
    <source>
        <dbReference type="SAM" id="Phobius"/>
    </source>
</evidence>
<feature type="transmembrane region" description="Helical" evidence="2">
    <location>
        <begin position="1407"/>
        <end position="1429"/>
    </location>
</feature>
<dbReference type="OrthoDB" id="341745at2759"/>
<feature type="transmembrane region" description="Helical" evidence="2">
    <location>
        <begin position="430"/>
        <end position="456"/>
    </location>
</feature>
<feature type="transmembrane region" description="Helical" evidence="2">
    <location>
        <begin position="1377"/>
        <end position="1395"/>
    </location>
</feature>
<accession>A0A1J4MJN9</accession>
<evidence type="ECO:0000313" key="4">
    <source>
        <dbReference type="Proteomes" id="UP000186176"/>
    </source>
</evidence>
<name>A0A1J4MJN9_9CRYT</name>
<proteinExistence type="predicted"/>
<gene>
    <name evidence="3" type="ORF">cubi_00002</name>
</gene>
<feature type="transmembrane region" description="Helical" evidence="2">
    <location>
        <begin position="914"/>
        <end position="933"/>
    </location>
</feature>
<feature type="transmembrane region" description="Helical" evidence="2">
    <location>
        <begin position="347"/>
        <end position="369"/>
    </location>
</feature>
<keyword evidence="1" id="KW-0175">Coiled coil</keyword>
<feature type="transmembrane region" description="Helical" evidence="2">
    <location>
        <begin position="1198"/>
        <end position="1218"/>
    </location>
</feature>
<keyword evidence="2" id="KW-1133">Transmembrane helix</keyword>
<dbReference type="GeneID" id="39976795"/>
<evidence type="ECO:0000256" key="1">
    <source>
        <dbReference type="SAM" id="Coils"/>
    </source>
</evidence>
<protein>
    <submittedName>
        <fullName evidence="3">Uncharacterized protein</fullName>
    </submittedName>
</protein>
<comment type="caution">
    <text evidence="3">The sequence shown here is derived from an EMBL/GenBank/DDBJ whole genome shotgun (WGS) entry which is preliminary data.</text>
</comment>
<evidence type="ECO:0000313" key="3">
    <source>
        <dbReference type="EMBL" id="OII74449.1"/>
    </source>
</evidence>
<keyword evidence="2" id="KW-0472">Membrane</keyword>
<keyword evidence="4" id="KW-1185">Reference proteome</keyword>
<feature type="transmembrane region" description="Helical" evidence="2">
    <location>
        <begin position="389"/>
        <end position="409"/>
    </location>
</feature>
<organism evidence="3 4">
    <name type="scientific">Cryptosporidium ubiquitum</name>
    <dbReference type="NCBI Taxonomy" id="857276"/>
    <lineage>
        <taxon>Eukaryota</taxon>
        <taxon>Sar</taxon>
        <taxon>Alveolata</taxon>
        <taxon>Apicomplexa</taxon>
        <taxon>Conoidasida</taxon>
        <taxon>Coccidia</taxon>
        <taxon>Eucoccidiorida</taxon>
        <taxon>Eimeriorina</taxon>
        <taxon>Cryptosporidiidae</taxon>
        <taxon>Cryptosporidium</taxon>
    </lineage>
</organism>
<feature type="transmembrane region" description="Helical" evidence="2">
    <location>
        <begin position="153"/>
        <end position="170"/>
    </location>
</feature>
<feature type="transmembrane region" description="Helical" evidence="2">
    <location>
        <begin position="1262"/>
        <end position="1284"/>
    </location>
</feature>
<feature type="transmembrane region" description="Helical" evidence="2">
    <location>
        <begin position="1305"/>
        <end position="1322"/>
    </location>
</feature>
<dbReference type="RefSeq" id="XP_028875595.1">
    <property type="nucleotide sequence ID" value="XM_029017016.1"/>
</dbReference>
<feature type="transmembrane region" description="Helical" evidence="2">
    <location>
        <begin position="1342"/>
        <end position="1365"/>
    </location>
</feature>
<sequence>MENFNSIPVVNYRGNYPGQQSFTKTNFDEYDSSDSESLFSTIGPTNSVNVKTSAKNKTYNERDREKAKRYYIQSTLEVNIDNQYPVDNIEIYRQKIFPFQLSPNISLVSPEEKKSKGSRISKVWQALSNSEPSIIGIVRGKGYVYTLPESIDLLLFITFSLLFMMSILFFNSSGNVKHSIYNMLSHQTFSFQSSLESECLGLPDKNGLSSYYQVYSKNFTQYIMVPNKDIFFSSLNENVVFPCGRGTIKDVATIADYLRWIALVLFPSLIDFKGTMNSALTSIVKITTQFNNGTESELEYVHNKGVLKGNNMYIYPYDTESALEFLDNIVEMNYFNQSEVSSINTRFFVYNPFIGIKTSVIISLGNSYITGYYDSNLDVRSLLIKTNSYSYIFMALALISGFFGFFRLFTHKDVILSPLMTMKSSMNRMFALLSSLLIITSVITYMCIFIPINWLWTEDISLKYSKISSIHDDGLDSNFMQQSTHFEYLAACDILFRTSASTSLIFSLWEFFWFLSIKISRKHATSITVVVKKVTFPIIIGAMLFLFFIYSYALVGLILLGEYTSVYSTVSSTLFHMLLLIIGKTDEIWMLLNETKIFAGFFFIPIICIFGFILPSYIYALFCHIYNSTIDTVEWCWDNCTKDLKINIQSSPWYIEENSIYEGDSQENHDLSRIKADDLKNGNDSQEVNIISYGNNQINDLFFVRDRYSNFMAQSTVFERLYEIFFSRKKYLTFKQKKEIEMSKFDSYEQTRKISSLNTVGANNLDKSLSNSVNNNGANTRNELIKHQSQSEILNGNEYGTLVTRSIHEYYWSIFNYGKAIFSNPGTISNYENNISSTSQQLMYRMVGTMEASVDMTQFLISKSRDSDYSNSIGLNDQNGLPLLVGNVMADSPCPNMENLLTFTEKVNKIGESIWFGVLLIFILIIIIILSIFEFRKGILGDEINSVSWNQFQTDVNINMMKPVFATGEFDFIRSKTPTKFILNPVRLNLSTSVTPNEISYWISMSSLRVIFNSTSEYQYKVIFPNLKSGIPDPKIIFDQNLLYNGGAQIGVVLRVVTITENRTADRYIDGSSSADELFRMVGIADNFFHSYDDNDKKLTEELKMELIEKGIDDYPFFYKKVLPLDDYSTYFENIYSNIYELLHYPKLVYLEVLLPSLLIEDQSFNYVRIVLTRDISGGISKKPLNVLLSTKNSQFDLYFKISLEIVILLLIIGYSVVFSLECKKFIKIYRNSPESTGRKTRSALFCFFNYIFTDLSRAHDLVIIIMIIVRSAVYFSIFYYTMVLFKSELNTNDLDMVYELSVKLSYINASIIWIFVLRLFGQFSSISSNFRFLVFSYRRSFLPLFLVFIFLALQFIGILVVIFINFSSCNGEFSDFFGAISSTMSLFVGNFDFYEAYECSSNLTTIVLVPLLIAVYYIIMPVQTVIILRSLWLSKKESTDIDRIFKIVVEGRNKRNSDEYKKYIKHITGMNAQISEREIWDNAGIDYDEDDPIDRKMYERKYENDVSKVEIPPPKIAELTDEQWDASPDFIKEWAEYEAESFIDRFRCLENEFKMNTSSTGYYSQFVFKWENSVYKELQLLEVTTNEAEQLLKRLQRAIKGTASRVRISQALQTNNLEAVIREKEEERESKRALLKARKNRNIYDNN</sequence>
<feature type="transmembrane region" description="Helical" evidence="2">
    <location>
        <begin position="536"/>
        <end position="560"/>
    </location>
</feature>
<feature type="transmembrane region" description="Helical" evidence="2">
    <location>
        <begin position="597"/>
        <end position="622"/>
    </location>
</feature>
<dbReference type="EMBL" id="LRBP01000009">
    <property type="protein sequence ID" value="OII74449.1"/>
    <property type="molecule type" value="Genomic_DNA"/>
</dbReference>
<dbReference type="Proteomes" id="UP000186176">
    <property type="component" value="Unassembled WGS sequence"/>
</dbReference>
<keyword evidence="2" id="KW-0812">Transmembrane</keyword>